<sequence length="119" mass="13358">MPQYIRLYRFHTNLVPGLYEVFYANENGTFTSGTFLSVFAAPSFTLWALQGVIDACLFVSPLVIVAAISGKWVLGHFTESNDEDGPQTRRRPLHDWPKHSSIACAGLQDSFRPQELVLL</sequence>
<dbReference type="EMBL" id="KV449392">
    <property type="protein sequence ID" value="OAX31456.1"/>
    <property type="molecule type" value="Genomic_DNA"/>
</dbReference>
<reference evidence="1 2" key="1">
    <citation type="submission" date="2016-06" db="EMBL/GenBank/DDBJ databases">
        <title>Comparative genomics of the ectomycorrhizal sister species Rhizopogon vinicolor and Rhizopogon vesiculosus (Basidiomycota: Boletales) reveals a divergence of the mating type B locus.</title>
        <authorList>
            <consortium name="DOE Joint Genome Institute"/>
            <person name="Mujic A.B."/>
            <person name="Kuo A."/>
            <person name="Tritt A."/>
            <person name="Lipzen A."/>
            <person name="Chen C."/>
            <person name="Johnson J."/>
            <person name="Sharma A."/>
            <person name="Barry K."/>
            <person name="Grigoriev I.V."/>
            <person name="Spatafora J.W."/>
        </authorList>
    </citation>
    <scope>NUCLEOTIDE SEQUENCE [LARGE SCALE GENOMIC DNA]</scope>
    <source>
        <strain evidence="1 2">AM-OR11-026</strain>
    </source>
</reference>
<gene>
    <name evidence="1" type="ORF">K503DRAFT_806053</name>
</gene>
<protein>
    <submittedName>
        <fullName evidence="1">Uncharacterized protein</fullName>
    </submittedName>
</protein>
<name>A0A1B7MFU0_9AGAM</name>
<dbReference type="AlphaFoldDB" id="A0A1B7MFU0"/>
<evidence type="ECO:0000313" key="1">
    <source>
        <dbReference type="EMBL" id="OAX31456.1"/>
    </source>
</evidence>
<proteinExistence type="predicted"/>
<accession>A0A1B7MFU0</accession>
<evidence type="ECO:0000313" key="2">
    <source>
        <dbReference type="Proteomes" id="UP000092154"/>
    </source>
</evidence>
<organism evidence="1 2">
    <name type="scientific">Rhizopogon vinicolor AM-OR11-026</name>
    <dbReference type="NCBI Taxonomy" id="1314800"/>
    <lineage>
        <taxon>Eukaryota</taxon>
        <taxon>Fungi</taxon>
        <taxon>Dikarya</taxon>
        <taxon>Basidiomycota</taxon>
        <taxon>Agaricomycotina</taxon>
        <taxon>Agaricomycetes</taxon>
        <taxon>Agaricomycetidae</taxon>
        <taxon>Boletales</taxon>
        <taxon>Suillineae</taxon>
        <taxon>Rhizopogonaceae</taxon>
        <taxon>Rhizopogon</taxon>
    </lineage>
</organism>
<keyword evidence="2" id="KW-1185">Reference proteome</keyword>
<dbReference type="Proteomes" id="UP000092154">
    <property type="component" value="Unassembled WGS sequence"/>
</dbReference>
<dbReference type="InParanoid" id="A0A1B7MFU0"/>
<dbReference type="OrthoDB" id="2657527at2759"/>